<feature type="region of interest" description="Disordered" evidence="1">
    <location>
        <begin position="1"/>
        <end position="129"/>
    </location>
</feature>
<dbReference type="Proteomes" id="UP001172673">
    <property type="component" value="Unassembled WGS sequence"/>
</dbReference>
<organism evidence="2 3">
    <name type="scientific">Cladophialophora chaetospira</name>
    <dbReference type="NCBI Taxonomy" id="386627"/>
    <lineage>
        <taxon>Eukaryota</taxon>
        <taxon>Fungi</taxon>
        <taxon>Dikarya</taxon>
        <taxon>Ascomycota</taxon>
        <taxon>Pezizomycotina</taxon>
        <taxon>Eurotiomycetes</taxon>
        <taxon>Chaetothyriomycetidae</taxon>
        <taxon>Chaetothyriales</taxon>
        <taxon>Herpotrichiellaceae</taxon>
        <taxon>Cladophialophora</taxon>
    </lineage>
</organism>
<keyword evidence="3" id="KW-1185">Reference proteome</keyword>
<evidence type="ECO:0000313" key="3">
    <source>
        <dbReference type="Proteomes" id="UP001172673"/>
    </source>
</evidence>
<feature type="region of interest" description="Disordered" evidence="1">
    <location>
        <begin position="147"/>
        <end position="221"/>
    </location>
</feature>
<evidence type="ECO:0000313" key="2">
    <source>
        <dbReference type="EMBL" id="KAJ9615340.1"/>
    </source>
</evidence>
<feature type="region of interest" description="Disordered" evidence="1">
    <location>
        <begin position="826"/>
        <end position="846"/>
    </location>
</feature>
<feature type="compositionally biased region" description="Basic and acidic residues" evidence="1">
    <location>
        <begin position="164"/>
        <end position="184"/>
    </location>
</feature>
<dbReference type="EMBL" id="JAPDRK010000002">
    <property type="protein sequence ID" value="KAJ9615340.1"/>
    <property type="molecule type" value="Genomic_DNA"/>
</dbReference>
<accession>A0AA39CPK9</accession>
<sequence>MPLPTFRRRTVDEPLPPQEDRSSPSPSRVRPSSSTGLTPRKSLQSLIGSVRKRGATPAVMTASGGANLRASGSSSATPTPRQSIIEQSVYSSHDRSTTGPAAFQTPSPYPAKVSASTSKAKASKSESPRTFLESLADAIRAPASLFYKENRQKSEHGGSMTAGKMDDTAKVSSEVDSHFNDKSPTKSGNSKKSVRFKRPGSIIKNEPRSSPIDIPKPAPYLPPMNLATTPIMECFGRRMTDPIPTGRPRSPSVLQSTPTFREATTKAQECFKDIIPVPADLTPLGSTVSEDAISPLAKGVPLENPFRTPTTESELLVRRMLQSDKAPSSTEELLRPVRRAVLVHKLAGKEKIQLLPDTFSNETRLATASPSLSLERDSQEPNDSPPTKHTNNSPSAQLPETQDENKENTPGHSLLSFRMNHNDSVPKGAGGKPACPPEGRQIDKKWLAKPTLEDIRGRFQHPDRYDVSSSEQADPFSDEHGCSDPNDGPKDIISPSPETGAGSGPVQRSISALEQQPEAMSPTTRKYLRSSSEGNPISPTYFIQNPPWSSELALRGERSSPAEELNQFVPPQLQGRLSSLASVESHPEGGATLPLEQTEDSIGYLLSGIGPAHQTYPGTTSSREMQTPSPAFIPLPSSRHAPASSTIHFDTSEYESDLWPFEEDSHSNDFFLPPNYDRRGFSANLSSKKLIPSPTDEAAPLLDPNQRFSGFNLEPENRGDVGEQNISGKVTCVTPGEQLEKAAAVLEQFERRNGNGSSEPDNSTSKLRAVAPLSACNTASSVWVMGSSQPGSKTETILPHTPLRSRATTATSSNCATLFSAKSRKDVSTDTTEGMEEDEAMCKGLI</sequence>
<reference evidence="2" key="1">
    <citation type="submission" date="2022-10" db="EMBL/GenBank/DDBJ databases">
        <title>Culturing micro-colonial fungi from biological soil crusts in the Mojave desert and describing Neophaeococcomyces mojavensis, and introducing the new genera and species Taxawa tesnikishii.</title>
        <authorList>
            <person name="Kurbessoian T."/>
            <person name="Stajich J.E."/>
        </authorList>
    </citation>
    <scope>NUCLEOTIDE SEQUENCE</scope>
    <source>
        <strain evidence="2">TK_41</strain>
    </source>
</reference>
<evidence type="ECO:0000256" key="1">
    <source>
        <dbReference type="SAM" id="MobiDB-lite"/>
    </source>
</evidence>
<feature type="compositionally biased region" description="Low complexity" evidence="1">
    <location>
        <begin position="111"/>
        <end position="120"/>
    </location>
</feature>
<feature type="compositionally biased region" description="Basic and acidic residues" evidence="1">
    <location>
        <begin position="477"/>
        <end position="490"/>
    </location>
</feature>
<dbReference type="AlphaFoldDB" id="A0AA39CPK9"/>
<feature type="compositionally biased region" description="Polar residues" evidence="1">
    <location>
        <begin position="70"/>
        <end position="91"/>
    </location>
</feature>
<protein>
    <submittedName>
        <fullName evidence="2">Uncharacterized protein</fullName>
    </submittedName>
</protein>
<name>A0AA39CPK9_9EURO</name>
<feature type="compositionally biased region" description="Polar residues" evidence="1">
    <location>
        <begin position="381"/>
        <end position="400"/>
    </location>
</feature>
<gene>
    <name evidence="2" type="ORF">H2200_001415</name>
</gene>
<comment type="caution">
    <text evidence="2">The sequence shown here is derived from an EMBL/GenBank/DDBJ whole genome shotgun (WGS) entry which is preliminary data.</text>
</comment>
<proteinExistence type="predicted"/>
<feature type="compositionally biased region" description="Polar residues" evidence="1">
    <location>
        <begin position="35"/>
        <end position="47"/>
    </location>
</feature>
<feature type="compositionally biased region" description="Polar residues" evidence="1">
    <location>
        <begin position="521"/>
        <end position="548"/>
    </location>
</feature>
<feature type="compositionally biased region" description="Basic and acidic residues" evidence="1">
    <location>
        <begin position="440"/>
        <end position="466"/>
    </location>
</feature>
<feature type="compositionally biased region" description="Low complexity" evidence="1">
    <location>
        <begin position="23"/>
        <end position="34"/>
    </location>
</feature>
<feature type="region of interest" description="Disordered" evidence="1">
    <location>
        <begin position="368"/>
        <end position="592"/>
    </location>
</feature>